<dbReference type="AlphaFoldDB" id="A0A399EE34"/>
<dbReference type="EMBL" id="QWKZ01000094">
    <property type="protein sequence ID" value="RIH82894.1"/>
    <property type="molecule type" value="Genomic_DNA"/>
</dbReference>
<evidence type="ECO:0000313" key="1">
    <source>
        <dbReference type="EMBL" id="RIH82894.1"/>
    </source>
</evidence>
<evidence type="ECO:0000313" key="2">
    <source>
        <dbReference type="Proteomes" id="UP000265800"/>
    </source>
</evidence>
<organism evidence="1 2">
    <name type="scientific">Meiothermus luteus</name>
    <dbReference type="NCBI Taxonomy" id="2026184"/>
    <lineage>
        <taxon>Bacteria</taxon>
        <taxon>Thermotogati</taxon>
        <taxon>Deinococcota</taxon>
        <taxon>Deinococci</taxon>
        <taxon>Thermales</taxon>
        <taxon>Thermaceae</taxon>
        <taxon>Meiothermus</taxon>
    </lineage>
</organism>
<dbReference type="OrthoDB" id="384737at2"/>
<dbReference type="Pfam" id="PF00023">
    <property type="entry name" value="Ank"/>
    <property type="match status" value="1"/>
</dbReference>
<dbReference type="Gene3D" id="1.25.40.20">
    <property type="entry name" value="Ankyrin repeat-containing domain"/>
    <property type="match status" value="1"/>
</dbReference>
<gene>
    <name evidence="1" type="ORF">Mlute_02352</name>
</gene>
<accession>A0A399EE34</accession>
<dbReference type="InterPro" id="IPR002110">
    <property type="entry name" value="Ankyrin_rpt"/>
</dbReference>
<name>A0A399EE34_9DEIN</name>
<reference evidence="1 2" key="1">
    <citation type="submission" date="2018-08" db="EMBL/GenBank/DDBJ databases">
        <title>Meiothermus luteus KCTC 52599 genome sequencing project.</title>
        <authorList>
            <person name="Da Costa M.S."/>
            <person name="Albuquerque L."/>
            <person name="Raposo P."/>
            <person name="Froufe H.J.C."/>
            <person name="Barroso C.S."/>
            <person name="Egas C."/>
        </authorList>
    </citation>
    <scope>NUCLEOTIDE SEQUENCE [LARGE SCALE GENOMIC DNA]</scope>
    <source>
        <strain evidence="1 2">KCTC 52599</strain>
    </source>
</reference>
<comment type="caution">
    <text evidence="1">The sequence shown here is derived from an EMBL/GenBank/DDBJ whole genome shotgun (WGS) entry which is preliminary data.</text>
</comment>
<proteinExistence type="predicted"/>
<dbReference type="RefSeq" id="WP_119360880.1">
    <property type="nucleotide sequence ID" value="NZ_QWKZ01000094.1"/>
</dbReference>
<sequence length="148" mass="15732">MRVVHTAIQAAAHTGQRAIAEYLLAKGARLEVCTAAMLGDVAEVERMLTHDPGLVWHRGGHGIPLLPHAALSGRPEMLALVWAWGAREGMEQALGLAVLSNRVEAVGWLLENAGPDLGRSLNGKTLLERAAELGHQEIVALLKAYGGP</sequence>
<dbReference type="InterPro" id="IPR036770">
    <property type="entry name" value="Ankyrin_rpt-contain_sf"/>
</dbReference>
<dbReference type="SUPFAM" id="SSF48403">
    <property type="entry name" value="Ankyrin repeat"/>
    <property type="match status" value="1"/>
</dbReference>
<protein>
    <submittedName>
        <fullName evidence="1">Ankyrin repeats (3 copies)</fullName>
    </submittedName>
</protein>
<dbReference type="Proteomes" id="UP000265800">
    <property type="component" value="Unassembled WGS sequence"/>
</dbReference>
<keyword evidence="2" id="KW-1185">Reference proteome</keyword>